<keyword evidence="1" id="KW-0677">Repeat</keyword>
<sequence>MEALGVAASVAGLVSLAIQIPKVIDTAVSIRSAPEEALQLSKTVNALVATLQKLEAFLKTDEARDMTLADDSALTVAISACQTRVLELSRKLRSQSPAGSSDNTPEKSVSGSIKSALSRFRWPFDKKQCQELISELHAMQSTFEFCLVMKNCQQMSKSHKEVISHFKIQGDTLSQMAASFPEQSAQLECMLEKLCVIASCISDSAQRIDRIQIGLTQLEEMKKELSEYHADKLHGQALEWLSPIDPSSRHEEIKAKRLLGTCGWILRDTGFQQWLQPSQTDNCAKAICWVGDPGQGKTFTM</sequence>
<dbReference type="GeneID" id="27727016"/>
<dbReference type="PANTHER" id="PTHR10039:SF16">
    <property type="entry name" value="GPI INOSITOL-DEACYLASE"/>
    <property type="match status" value="1"/>
</dbReference>
<dbReference type="OrthoDB" id="1577640at2759"/>
<dbReference type="HOGENOM" id="CLU_924884_0_0_1"/>
<dbReference type="KEGG" id="sapo:SAPIO_CDS7944"/>
<dbReference type="Pfam" id="PF24883">
    <property type="entry name" value="NPHP3_N"/>
    <property type="match status" value="1"/>
</dbReference>
<evidence type="ECO:0000256" key="1">
    <source>
        <dbReference type="ARBA" id="ARBA00022737"/>
    </source>
</evidence>
<dbReference type="AlphaFoldDB" id="A0A084G0L8"/>
<accession>A0A084G0L8</accession>
<gene>
    <name evidence="3" type="ORF">SAPIO_CDS7944</name>
</gene>
<evidence type="ECO:0000259" key="2">
    <source>
        <dbReference type="Pfam" id="PF24883"/>
    </source>
</evidence>
<dbReference type="Proteomes" id="UP000028545">
    <property type="component" value="Unassembled WGS sequence"/>
</dbReference>
<evidence type="ECO:0000313" key="3">
    <source>
        <dbReference type="EMBL" id="KEZ40880.1"/>
    </source>
</evidence>
<dbReference type="InterPro" id="IPR056884">
    <property type="entry name" value="NPHP3-like_N"/>
</dbReference>
<dbReference type="VEuPathDB" id="FungiDB:SAPIO_CDS7944"/>
<name>A0A084G0L8_PSEDA</name>
<proteinExistence type="predicted"/>
<dbReference type="OMA" id="QAKCHES"/>
<feature type="domain" description="Nephrocystin 3-like N-terminal" evidence="2">
    <location>
        <begin position="260"/>
        <end position="300"/>
    </location>
</feature>
<dbReference type="RefSeq" id="XP_016640679.1">
    <property type="nucleotide sequence ID" value="XM_016789699.1"/>
</dbReference>
<evidence type="ECO:0000313" key="4">
    <source>
        <dbReference type="Proteomes" id="UP000028545"/>
    </source>
</evidence>
<dbReference type="PANTHER" id="PTHR10039">
    <property type="entry name" value="AMELOGENIN"/>
    <property type="match status" value="1"/>
</dbReference>
<organism evidence="3 4">
    <name type="scientific">Pseudallescheria apiosperma</name>
    <name type="common">Scedosporium apiospermum</name>
    <dbReference type="NCBI Taxonomy" id="563466"/>
    <lineage>
        <taxon>Eukaryota</taxon>
        <taxon>Fungi</taxon>
        <taxon>Dikarya</taxon>
        <taxon>Ascomycota</taxon>
        <taxon>Pezizomycotina</taxon>
        <taxon>Sordariomycetes</taxon>
        <taxon>Hypocreomycetidae</taxon>
        <taxon>Microascales</taxon>
        <taxon>Microascaceae</taxon>
        <taxon>Scedosporium</taxon>
    </lineage>
</organism>
<keyword evidence="4" id="KW-1185">Reference proteome</keyword>
<reference evidence="3 4" key="1">
    <citation type="journal article" date="2014" name="Genome Announc.">
        <title>Draft genome sequence of the pathogenic fungus Scedosporium apiospermum.</title>
        <authorList>
            <person name="Vandeputte P."/>
            <person name="Ghamrawi S."/>
            <person name="Rechenmann M."/>
            <person name="Iltis A."/>
            <person name="Giraud S."/>
            <person name="Fleury M."/>
            <person name="Thornton C."/>
            <person name="Delhaes L."/>
            <person name="Meyer W."/>
            <person name="Papon N."/>
            <person name="Bouchara J.P."/>
        </authorList>
    </citation>
    <scope>NUCLEOTIDE SEQUENCE [LARGE SCALE GENOMIC DNA]</scope>
    <source>
        <strain evidence="3 4">IHEM 14462</strain>
    </source>
</reference>
<dbReference type="EMBL" id="JOWA01000113">
    <property type="protein sequence ID" value="KEZ40880.1"/>
    <property type="molecule type" value="Genomic_DNA"/>
</dbReference>
<protein>
    <recommendedName>
        <fullName evidence="2">Nephrocystin 3-like N-terminal domain-containing protein</fullName>
    </recommendedName>
</protein>
<comment type="caution">
    <text evidence="3">The sequence shown here is derived from an EMBL/GenBank/DDBJ whole genome shotgun (WGS) entry which is preliminary data.</text>
</comment>